<dbReference type="AlphaFoldDB" id="A0A1Q2CDZ8"/>
<dbReference type="Gene3D" id="3.30.420.10">
    <property type="entry name" value="Ribonuclease H-like superfamily/Ribonuclease H"/>
    <property type="match status" value="1"/>
</dbReference>
<reference evidence="1 2" key="1">
    <citation type="journal article" date="2016" name="Int. J. Syst. Evol. Microbiol.">
        <title>Tessaracoccus flavus sp. nov., isolated from the drainage system of a lindane-producing factory.</title>
        <authorList>
            <person name="Kumari R."/>
            <person name="Singh P."/>
            <person name="Schumann P."/>
            <person name="Lal R."/>
        </authorList>
    </citation>
    <scope>NUCLEOTIDE SEQUENCE [LARGE SCALE GENOMIC DNA]</scope>
    <source>
        <strain evidence="1 2">RP1T</strain>
    </source>
</reference>
<dbReference type="Pfam" id="PF00665">
    <property type="entry name" value="rve"/>
    <property type="match status" value="1"/>
</dbReference>
<gene>
    <name evidence="1" type="ORF">RPIT_05585</name>
</gene>
<dbReference type="SUPFAM" id="SSF53098">
    <property type="entry name" value="Ribonuclease H-like"/>
    <property type="match status" value="1"/>
</dbReference>
<dbReference type="InterPro" id="IPR012337">
    <property type="entry name" value="RNaseH-like_sf"/>
</dbReference>
<dbReference type="KEGG" id="tfl:RPIT_05585"/>
<dbReference type="InterPro" id="IPR053392">
    <property type="entry name" value="Transposase_IS30-like"/>
</dbReference>
<dbReference type="GO" id="GO:0003676">
    <property type="term" value="F:nucleic acid binding"/>
    <property type="evidence" value="ECO:0007669"/>
    <property type="project" value="InterPro"/>
</dbReference>
<dbReference type="GO" id="GO:0004803">
    <property type="term" value="F:transposase activity"/>
    <property type="evidence" value="ECO:0007669"/>
    <property type="project" value="TreeGrafter"/>
</dbReference>
<dbReference type="GO" id="GO:0005829">
    <property type="term" value="C:cytosol"/>
    <property type="evidence" value="ECO:0007669"/>
    <property type="project" value="TreeGrafter"/>
</dbReference>
<dbReference type="NCBIfam" id="NF033563">
    <property type="entry name" value="transpos_IS30"/>
    <property type="match status" value="1"/>
</dbReference>
<dbReference type="GO" id="GO:0032196">
    <property type="term" value="P:transposition"/>
    <property type="evidence" value="ECO:0007669"/>
    <property type="project" value="TreeGrafter"/>
</dbReference>
<evidence type="ECO:0000313" key="1">
    <source>
        <dbReference type="EMBL" id="AQP44349.1"/>
    </source>
</evidence>
<dbReference type="STRING" id="1610493.RPIT_05585"/>
<dbReference type="GO" id="GO:0015074">
    <property type="term" value="P:DNA integration"/>
    <property type="evidence" value="ECO:0007669"/>
    <property type="project" value="InterPro"/>
</dbReference>
<dbReference type="Proteomes" id="UP000188324">
    <property type="component" value="Chromosome"/>
</dbReference>
<dbReference type="RefSeq" id="WP_077341415.1">
    <property type="nucleotide sequence ID" value="NZ_CP019605.1"/>
</dbReference>
<dbReference type="PANTHER" id="PTHR10948:SF23">
    <property type="entry name" value="TRANSPOSASE INSI FOR INSERTION SEQUENCE ELEMENT IS30A-RELATED"/>
    <property type="match status" value="1"/>
</dbReference>
<protein>
    <submittedName>
        <fullName evidence="1">Uncharacterized protein</fullName>
    </submittedName>
</protein>
<accession>A0A1Q2CDZ8</accession>
<keyword evidence="2" id="KW-1185">Reference proteome</keyword>
<dbReference type="EMBL" id="CP019605">
    <property type="protein sequence ID" value="AQP44349.1"/>
    <property type="molecule type" value="Genomic_DNA"/>
</dbReference>
<dbReference type="PANTHER" id="PTHR10948">
    <property type="entry name" value="TRANSPOSASE"/>
    <property type="match status" value="1"/>
</dbReference>
<organism evidence="1 2">
    <name type="scientific">Tessaracoccus flavus</name>
    <dbReference type="NCBI Taxonomy" id="1610493"/>
    <lineage>
        <taxon>Bacteria</taxon>
        <taxon>Bacillati</taxon>
        <taxon>Actinomycetota</taxon>
        <taxon>Actinomycetes</taxon>
        <taxon>Propionibacteriales</taxon>
        <taxon>Propionibacteriaceae</taxon>
        <taxon>Tessaracoccus</taxon>
    </lineage>
</organism>
<dbReference type="PROSITE" id="PS50994">
    <property type="entry name" value="INTEGRASE"/>
    <property type="match status" value="1"/>
</dbReference>
<sequence length="185" mass="21090">MADSVLLSRMFSRVEATMLRATASAMMTSHRRWEGDLIIGSDLRFALVTLDERHTKYTMMRRVCVHDTVTVTDILTSMARELPASLWRSLTWDQGVEMAAHHRFTDETSCTVYFCDPHSPWQRPTNENSNGLKRQYFPKGTDFTRVTDAEVAAAEYELNTRPRKGLDYQTPAERLAKLVGAAPTE</sequence>
<dbReference type="InterPro" id="IPR036397">
    <property type="entry name" value="RNaseH_sf"/>
</dbReference>
<dbReference type="InterPro" id="IPR001584">
    <property type="entry name" value="Integrase_cat-core"/>
</dbReference>
<evidence type="ECO:0000313" key="2">
    <source>
        <dbReference type="Proteomes" id="UP000188324"/>
    </source>
</evidence>
<name>A0A1Q2CDZ8_9ACTN</name>
<dbReference type="InterPro" id="IPR051917">
    <property type="entry name" value="Transposase-Integrase"/>
</dbReference>
<proteinExistence type="predicted"/>